<feature type="transmembrane region" description="Helical" evidence="1">
    <location>
        <begin position="127"/>
        <end position="150"/>
    </location>
</feature>
<evidence type="ECO:0000313" key="2">
    <source>
        <dbReference type="EMBL" id="NMM94163.1"/>
    </source>
</evidence>
<keyword evidence="3" id="KW-1185">Reference proteome</keyword>
<feature type="transmembrane region" description="Helical" evidence="1">
    <location>
        <begin position="170"/>
        <end position="190"/>
    </location>
</feature>
<evidence type="ECO:0000256" key="1">
    <source>
        <dbReference type="SAM" id="Phobius"/>
    </source>
</evidence>
<gene>
    <name evidence="2" type="ORF">G1C95_1350</name>
</gene>
<comment type="caution">
    <text evidence="2">The sequence shown here is derived from an EMBL/GenBank/DDBJ whole genome shotgun (WGS) entry which is preliminary data.</text>
</comment>
<dbReference type="Proteomes" id="UP000532194">
    <property type="component" value="Unassembled WGS sequence"/>
</dbReference>
<keyword evidence="1" id="KW-1133">Transmembrane helix</keyword>
<name>A0A7Y0EPP4_9BIFI</name>
<keyword evidence="1" id="KW-0472">Membrane</keyword>
<dbReference type="AlphaFoldDB" id="A0A7Y0EPP4"/>
<proteinExistence type="predicted"/>
<protein>
    <submittedName>
        <fullName evidence="2">Uncharacterized protein</fullName>
    </submittedName>
</protein>
<feature type="transmembrane region" description="Helical" evidence="1">
    <location>
        <begin position="96"/>
        <end position="121"/>
    </location>
</feature>
<accession>A0A7Y0EPP4</accession>
<keyword evidence="1" id="KW-0812">Transmembrane</keyword>
<dbReference type="EMBL" id="JAAIII010000003">
    <property type="protein sequence ID" value="NMM94163.1"/>
    <property type="molecule type" value="Genomic_DNA"/>
</dbReference>
<dbReference type="Gene3D" id="1.10.1900.10">
    <property type="entry name" value="c-terminal domain of poly(a) binding protein"/>
    <property type="match status" value="1"/>
</dbReference>
<dbReference type="RefSeq" id="WP_169172179.1">
    <property type="nucleotide sequence ID" value="NZ_JAAIII010000003.1"/>
</dbReference>
<sequence>MSRNSRALRKANNELEHRVKSVDEDALTNITVYLRSSNLTTTQQELVRRDIITMLIDGEGRGQTAASILGKDYRAFCDEIIAAVPHMSLTQRILRIAGMLSAALAVACVCLLSVGIANGYADATLPIIVLPLGAIIQYAIFGAIAILLVWQLTRHAFDIFGSQHASVHKIVVWIGYGIGVVAGVVIAIWLREPVLHMHVLVGVLIVVAVSAIAIAIDCWED</sequence>
<dbReference type="SUPFAM" id="SSF158560">
    <property type="entry name" value="BH3980-like"/>
    <property type="match status" value="1"/>
</dbReference>
<reference evidence="2 3" key="1">
    <citation type="submission" date="2020-02" db="EMBL/GenBank/DDBJ databases">
        <title>Characterization of phylogenetic diversity of novel bifidobacterial species isolated in Czech ZOOs.</title>
        <authorList>
            <person name="Lugli G.A."/>
            <person name="Vera N.B."/>
            <person name="Ventura M."/>
        </authorList>
    </citation>
    <scope>NUCLEOTIDE SEQUENCE [LARGE SCALE GENOMIC DNA]</scope>
    <source>
        <strain evidence="2 3">DSM 109957</strain>
    </source>
</reference>
<evidence type="ECO:0000313" key="3">
    <source>
        <dbReference type="Proteomes" id="UP000532194"/>
    </source>
</evidence>
<organism evidence="2 3">
    <name type="scientific">Bifidobacterium oedipodis</name>
    <dbReference type="NCBI Taxonomy" id="2675322"/>
    <lineage>
        <taxon>Bacteria</taxon>
        <taxon>Bacillati</taxon>
        <taxon>Actinomycetota</taxon>
        <taxon>Actinomycetes</taxon>
        <taxon>Bifidobacteriales</taxon>
        <taxon>Bifidobacteriaceae</taxon>
        <taxon>Bifidobacterium</taxon>
    </lineage>
</organism>
<feature type="transmembrane region" description="Helical" evidence="1">
    <location>
        <begin position="196"/>
        <end position="216"/>
    </location>
</feature>